<dbReference type="RefSeq" id="WP_127822449.1">
    <property type="nucleotide sequence ID" value="NZ_RWGX02000013.1"/>
</dbReference>
<dbReference type="InterPro" id="IPR021255">
    <property type="entry name" value="DUF2807"/>
</dbReference>
<feature type="signal peptide" evidence="1">
    <location>
        <begin position="1"/>
        <end position="18"/>
    </location>
</feature>
<gene>
    <name evidence="3" type="ORF">EJB19_14355</name>
</gene>
<protein>
    <submittedName>
        <fullName evidence="3">DUF2807 domain-containing protein</fullName>
    </submittedName>
</protein>
<dbReference type="Pfam" id="PF10988">
    <property type="entry name" value="DUF2807"/>
    <property type="match status" value="1"/>
</dbReference>
<evidence type="ECO:0000313" key="3">
    <source>
        <dbReference type="EMBL" id="RVU86744.1"/>
    </source>
</evidence>
<proteinExistence type="predicted"/>
<reference evidence="3" key="1">
    <citation type="submission" date="2018-12" db="EMBL/GenBank/DDBJ databases">
        <title>Draft genome sequence of Flaovobacterium columnare BGFS27 isolated from channel catfish in Alabama.</title>
        <authorList>
            <person name="Cai W."/>
            <person name="Arias C."/>
        </authorList>
    </citation>
    <scope>NUCLEOTIDE SEQUENCE [LARGE SCALE GENOMIC DNA]</scope>
    <source>
        <strain evidence="3">BGFS27</strain>
    </source>
</reference>
<comment type="caution">
    <text evidence="3">The sequence shown here is derived from an EMBL/GenBank/DDBJ whole genome shotgun (WGS) entry which is preliminary data.</text>
</comment>
<sequence length="226" mass="23724">MKKHIIAFSLFAVSVMSAQTSKSLGTISKVTGFDQIEIHLVPSTENKIELKGTNSEAVELVTKEGELKVRMPFGKMLKGDAITATVYFKALEAVEANEGSLVTSDATLKSAMFDIIAKEGGKVDIAIEASKINVKTSSGGVVTLGGKTQTIDAVSTAGGILAAKNCVTQQATVTVNAGGQIDISAYDVVDAKARAGGNITIYGKPKQVNEKTIFGGNITIRRDKNQ</sequence>
<dbReference type="Gene3D" id="2.160.20.120">
    <property type="match status" value="1"/>
</dbReference>
<accession>A0AA94EXJ6</accession>
<dbReference type="EMBL" id="RWGX01000006">
    <property type="protein sequence ID" value="RVU86744.1"/>
    <property type="molecule type" value="Genomic_DNA"/>
</dbReference>
<keyword evidence="1" id="KW-0732">Signal</keyword>
<evidence type="ECO:0000259" key="2">
    <source>
        <dbReference type="Pfam" id="PF10988"/>
    </source>
</evidence>
<evidence type="ECO:0000256" key="1">
    <source>
        <dbReference type="SAM" id="SignalP"/>
    </source>
</evidence>
<dbReference type="AlphaFoldDB" id="A0AA94EXJ6"/>
<name>A0AA94EXJ6_9FLAO</name>
<feature type="domain" description="Putative auto-transporter adhesin head GIN" evidence="2">
    <location>
        <begin position="29"/>
        <end position="205"/>
    </location>
</feature>
<feature type="chain" id="PRO_5043279220" evidence="1">
    <location>
        <begin position="19"/>
        <end position="226"/>
    </location>
</feature>
<organism evidence="3">
    <name type="scientific">Flavobacterium columnare</name>
    <dbReference type="NCBI Taxonomy" id="996"/>
    <lineage>
        <taxon>Bacteria</taxon>
        <taxon>Pseudomonadati</taxon>
        <taxon>Bacteroidota</taxon>
        <taxon>Flavobacteriia</taxon>
        <taxon>Flavobacteriales</taxon>
        <taxon>Flavobacteriaceae</taxon>
        <taxon>Flavobacterium</taxon>
    </lineage>
</organism>